<dbReference type="AlphaFoldDB" id="A0A7D6C7Q5"/>
<sequence length="398" mass="41081">MTQVQGPPGRTAAPRARPAAGPADPPDRAVVPADRRSRGRLGPVVVGQLVVAELGALAVYAALGGPGWLVGVVAVVAVAAVAAAFARRGGRWWYEDLLLRRRLRLRREEAQAAVTGGAGDPRLAALAPELTMTELTERGTRLGIGQDVRGWFAAVALDPPPGAPAGSIDAAVVDRALAVLTEFTAPVSLAQVVSHTLVWYPTPGAAPAAHRTVWVAVRLSVRDARTEAVTRGGGALGVHRTVAAAVGRLGKALHAAGLAHRLLGRDELGAALISGAGLDLTPEPQSETWTGLRGGGWTQRCLALRARAGAAWGPLVDAVTATSAPSHTLAAVVRPGDRPAPPLLRVAAPADHVEALVKVVRDIARRAGVPARPLDGEHGPAVYATAPVARRVIDHRAE</sequence>
<gene>
    <name evidence="4" type="ORF">HZU44_02430</name>
</gene>
<dbReference type="InterPro" id="IPR050051">
    <property type="entry name" value="EccE_dom"/>
</dbReference>
<evidence type="ECO:0000256" key="1">
    <source>
        <dbReference type="SAM" id="MobiDB-lite"/>
    </source>
</evidence>
<protein>
    <submittedName>
        <fullName evidence="4">Type VII secretion protein EccE</fullName>
    </submittedName>
</protein>
<evidence type="ECO:0000259" key="3">
    <source>
        <dbReference type="Pfam" id="PF11203"/>
    </source>
</evidence>
<evidence type="ECO:0000313" key="4">
    <source>
        <dbReference type="EMBL" id="QLJ99067.1"/>
    </source>
</evidence>
<keyword evidence="2" id="KW-1133">Transmembrane helix</keyword>
<keyword evidence="2" id="KW-0472">Membrane</keyword>
<reference evidence="4" key="1">
    <citation type="submission" date="2020-08" db="EMBL/GenBank/DDBJ databases">
        <title>A bifunctional nitrone conjugated secondary metabolite targeting the ribosome.</title>
        <authorList>
            <person name="Limbrick E.M."/>
            <person name="Graf M."/>
            <person name="Derewacz D.K."/>
            <person name="Nguyen F."/>
            <person name="Spraggins J.M."/>
            <person name="Wieland M."/>
            <person name="Ynigez-Gutierrez A.E."/>
            <person name="Reisman B.J."/>
            <person name="Zinshteyn B."/>
            <person name="McCulloch K."/>
            <person name="Iverson T.M."/>
            <person name="Green R."/>
            <person name="Wilson D.N."/>
            <person name="Bachmann B.O."/>
        </authorList>
    </citation>
    <scope>NUCLEOTIDE SEQUENCE</scope>
    <source>
        <strain evidence="4">Africana</strain>
    </source>
</reference>
<name>A0A7D6C7Q5_9ACTN</name>
<feature type="transmembrane region" description="Helical" evidence="2">
    <location>
        <begin position="68"/>
        <end position="86"/>
    </location>
</feature>
<accession>A0A7D6C7Q5</accession>
<keyword evidence="2" id="KW-0812">Transmembrane</keyword>
<proteinExistence type="predicted"/>
<feature type="region of interest" description="Disordered" evidence="1">
    <location>
        <begin position="1"/>
        <end position="34"/>
    </location>
</feature>
<evidence type="ECO:0000256" key="2">
    <source>
        <dbReference type="SAM" id="Phobius"/>
    </source>
</evidence>
<dbReference type="EMBL" id="CP058905">
    <property type="protein sequence ID" value="QLJ99067.1"/>
    <property type="molecule type" value="Genomic_DNA"/>
</dbReference>
<feature type="transmembrane region" description="Helical" evidence="2">
    <location>
        <begin position="41"/>
        <end position="62"/>
    </location>
</feature>
<dbReference type="Pfam" id="PF11203">
    <property type="entry name" value="EccE"/>
    <property type="match status" value="1"/>
</dbReference>
<feature type="compositionally biased region" description="Low complexity" evidence="1">
    <location>
        <begin position="1"/>
        <end position="32"/>
    </location>
</feature>
<feature type="domain" description="Type VII secretion system protein EccE" evidence="3">
    <location>
        <begin position="208"/>
        <end position="302"/>
    </location>
</feature>
<organism evidence="4">
    <name type="scientific">Micromonospora carbonacea</name>
    <dbReference type="NCBI Taxonomy" id="47853"/>
    <lineage>
        <taxon>Bacteria</taxon>
        <taxon>Bacillati</taxon>
        <taxon>Actinomycetota</taxon>
        <taxon>Actinomycetes</taxon>
        <taxon>Micromonosporales</taxon>
        <taxon>Micromonosporaceae</taxon>
        <taxon>Micromonospora</taxon>
    </lineage>
</organism>